<keyword evidence="2" id="KW-1185">Reference proteome</keyword>
<dbReference type="EMBL" id="JBANQN010000007">
    <property type="protein sequence ID" value="KAK6783628.1"/>
    <property type="molecule type" value="Genomic_DNA"/>
</dbReference>
<evidence type="ECO:0000313" key="1">
    <source>
        <dbReference type="EMBL" id="KAK6783628.1"/>
    </source>
</evidence>
<evidence type="ECO:0000313" key="2">
    <source>
        <dbReference type="Proteomes" id="UP001371456"/>
    </source>
</evidence>
<gene>
    <name evidence="1" type="ORF">RDI58_017082</name>
</gene>
<comment type="caution">
    <text evidence="1">The sequence shown here is derived from an EMBL/GenBank/DDBJ whole genome shotgun (WGS) entry which is preliminary data.</text>
</comment>
<reference evidence="1 2" key="1">
    <citation type="submission" date="2024-02" db="EMBL/GenBank/DDBJ databases">
        <title>de novo genome assembly of Solanum bulbocastanum strain 11H21.</title>
        <authorList>
            <person name="Hosaka A.J."/>
        </authorList>
    </citation>
    <scope>NUCLEOTIDE SEQUENCE [LARGE SCALE GENOMIC DNA]</scope>
    <source>
        <tissue evidence="1">Young leaves</tissue>
    </source>
</reference>
<protein>
    <submittedName>
        <fullName evidence="1">Uncharacterized protein</fullName>
    </submittedName>
</protein>
<dbReference type="AlphaFoldDB" id="A0AAN8YBM4"/>
<proteinExistence type="predicted"/>
<name>A0AAN8YBM4_SOLBU</name>
<dbReference type="Proteomes" id="UP001371456">
    <property type="component" value="Unassembled WGS sequence"/>
</dbReference>
<accession>A0AAN8YBM4</accession>
<sequence>MIMWHIWKSRNAWSFNNELTDPLDILAKALSEYNEYLDIVLANSSNANSQETSDYQLRVPNDGICLFVDVGLQVESKKASIGLVAMDTMVFCFMRMEPRSSLLGSL</sequence>
<organism evidence="1 2">
    <name type="scientific">Solanum bulbocastanum</name>
    <name type="common">Wild potato</name>
    <dbReference type="NCBI Taxonomy" id="147425"/>
    <lineage>
        <taxon>Eukaryota</taxon>
        <taxon>Viridiplantae</taxon>
        <taxon>Streptophyta</taxon>
        <taxon>Embryophyta</taxon>
        <taxon>Tracheophyta</taxon>
        <taxon>Spermatophyta</taxon>
        <taxon>Magnoliopsida</taxon>
        <taxon>eudicotyledons</taxon>
        <taxon>Gunneridae</taxon>
        <taxon>Pentapetalae</taxon>
        <taxon>asterids</taxon>
        <taxon>lamiids</taxon>
        <taxon>Solanales</taxon>
        <taxon>Solanaceae</taxon>
        <taxon>Solanoideae</taxon>
        <taxon>Solaneae</taxon>
        <taxon>Solanum</taxon>
    </lineage>
</organism>